<reference evidence="3" key="1">
    <citation type="submission" date="2020-06" db="EMBL/GenBank/DDBJ databases">
        <authorList>
            <consortium name="Plant Systems Biology data submission"/>
        </authorList>
    </citation>
    <scope>NUCLEOTIDE SEQUENCE</scope>
    <source>
        <strain evidence="3">D6</strain>
    </source>
</reference>
<feature type="domain" description="HNH nuclease" evidence="2">
    <location>
        <begin position="448"/>
        <end position="507"/>
    </location>
</feature>
<dbReference type="PANTHER" id="PTHR39639:SF1">
    <property type="entry name" value="DUF262 DOMAIN-CONTAINING PROTEIN"/>
    <property type="match status" value="1"/>
</dbReference>
<dbReference type="AlphaFoldDB" id="A0A9N8HG85"/>
<evidence type="ECO:0000313" key="3">
    <source>
        <dbReference type="EMBL" id="CAB9511662.1"/>
    </source>
</evidence>
<evidence type="ECO:0000259" key="2">
    <source>
        <dbReference type="SMART" id="SM00507"/>
    </source>
</evidence>
<dbReference type="InterPro" id="IPR003615">
    <property type="entry name" value="HNH_nuc"/>
</dbReference>
<accession>A0A9N8HG85</accession>
<protein>
    <submittedName>
        <fullName evidence="3">Inherit from COG: conserved protein</fullName>
    </submittedName>
</protein>
<dbReference type="GO" id="GO:0008270">
    <property type="term" value="F:zinc ion binding"/>
    <property type="evidence" value="ECO:0007669"/>
    <property type="project" value="InterPro"/>
</dbReference>
<proteinExistence type="predicted"/>
<dbReference type="EMBL" id="CAICTM010000495">
    <property type="protein sequence ID" value="CAB9511662.1"/>
    <property type="molecule type" value="Genomic_DNA"/>
</dbReference>
<dbReference type="Pfam" id="PF03235">
    <property type="entry name" value="GmrSD_N"/>
    <property type="match status" value="1"/>
</dbReference>
<dbReference type="Proteomes" id="UP001153069">
    <property type="component" value="Unassembled WGS sequence"/>
</dbReference>
<keyword evidence="4" id="KW-1185">Reference proteome</keyword>
<sequence length="529" mass="60655">MFRGLLLVAIHFVLSSGFLGERPKSKAASRVLHDVNEDAAARYEDALVELESEALYRLGCQQSDLSDFCNKLERGSLNLFPEYQRAFVWEPAKSSRLVATVLCNRFIPPLVLHEKSKGVFDVVDGKQRLTTLLGFFMSRKDARFPGDPVIKEKMIKLLPSLSRLSKLDESYEALNGLSFDDLDLDRQRAFESYAMSYMVIPLDTPRADVFEVYEDINSGGTDLTQQQVRRAVFHGPYMKMIDTLKDTCTDFHAIRNPKAFQSGTYQTCKKDSDGELVLRAFAFRNNGDKFKPSIKKFLNRELEGSEDYGISPRGKKKGNEQQRLILLQKMVAEQRHEFESVIRVARQVFGTSAFRKKKESLSNTMWDAKYCAIAELLAVHREVDFTRAKDHIAKALEYSIQFGFFSEDDEKTTAIKFLARKEHLKRIFQDALQEASVQRDTRRQFSPKLKQQLFEEQNGLCGLCEQTIDEQRLDEANYVHIDHIIPHSKGGRTTESNAQLTHSECNLHKGSKHVEQNKLTLPVSEERRQ</sequence>
<dbReference type="GO" id="GO:0004519">
    <property type="term" value="F:endonuclease activity"/>
    <property type="evidence" value="ECO:0007669"/>
    <property type="project" value="InterPro"/>
</dbReference>
<dbReference type="PANTHER" id="PTHR39639">
    <property type="entry name" value="CHROMOSOME 16, WHOLE GENOME SHOTGUN SEQUENCE"/>
    <property type="match status" value="1"/>
</dbReference>
<dbReference type="InterPro" id="IPR002711">
    <property type="entry name" value="HNH"/>
</dbReference>
<dbReference type="InterPro" id="IPR004919">
    <property type="entry name" value="GmrSD_N"/>
</dbReference>
<feature type="signal peptide" evidence="1">
    <location>
        <begin position="1"/>
        <end position="20"/>
    </location>
</feature>
<gene>
    <name evidence="3" type="ORF">SEMRO_496_G154580.1</name>
</gene>
<dbReference type="SMART" id="SM00507">
    <property type="entry name" value="HNHc"/>
    <property type="match status" value="1"/>
</dbReference>
<evidence type="ECO:0000256" key="1">
    <source>
        <dbReference type="SAM" id="SignalP"/>
    </source>
</evidence>
<keyword evidence="1" id="KW-0732">Signal</keyword>
<dbReference type="GO" id="GO:0003676">
    <property type="term" value="F:nucleic acid binding"/>
    <property type="evidence" value="ECO:0007669"/>
    <property type="project" value="InterPro"/>
</dbReference>
<dbReference type="OrthoDB" id="5419821at2759"/>
<comment type="caution">
    <text evidence="3">The sequence shown here is derived from an EMBL/GenBank/DDBJ whole genome shotgun (WGS) entry which is preliminary data.</text>
</comment>
<organism evidence="3 4">
    <name type="scientific">Seminavis robusta</name>
    <dbReference type="NCBI Taxonomy" id="568900"/>
    <lineage>
        <taxon>Eukaryota</taxon>
        <taxon>Sar</taxon>
        <taxon>Stramenopiles</taxon>
        <taxon>Ochrophyta</taxon>
        <taxon>Bacillariophyta</taxon>
        <taxon>Bacillariophyceae</taxon>
        <taxon>Bacillariophycidae</taxon>
        <taxon>Naviculales</taxon>
        <taxon>Naviculaceae</taxon>
        <taxon>Seminavis</taxon>
    </lineage>
</organism>
<feature type="chain" id="PRO_5040248563" evidence="1">
    <location>
        <begin position="21"/>
        <end position="529"/>
    </location>
</feature>
<dbReference type="CDD" id="cd00085">
    <property type="entry name" value="HNHc"/>
    <property type="match status" value="1"/>
</dbReference>
<evidence type="ECO:0000313" key="4">
    <source>
        <dbReference type="Proteomes" id="UP001153069"/>
    </source>
</evidence>
<name>A0A9N8HG85_9STRA</name>
<dbReference type="Pfam" id="PF01844">
    <property type="entry name" value="HNH"/>
    <property type="match status" value="1"/>
</dbReference>
<dbReference type="Gene3D" id="1.10.30.50">
    <property type="match status" value="1"/>
</dbReference>